<dbReference type="PANTHER" id="PTHR33841:SF1">
    <property type="entry name" value="DNA METHYLTRANSFERASE A"/>
    <property type="match status" value="1"/>
</dbReference>
<evidence type="ECO:0000256" key="5">
    <source>
        <dbReference type="ARBA" id="ARBA00047942"/>
    </source>
</evidence>
<gene>
    <name evidence="7" type="primary">pglX</name>
    <name evidence="7" type="ORF">N7Z68_08945</name>
</gene>
<evidence type="ECO:0000259" key="6">
    <source>
        <dbReference type="Pfam" id="PF07669"/>
    </source>
</evidence>
<accession>A0ABT5VDH9</accession>
<comment type="caution">
    <text evidence="7">The sequence shown here is derived from an EMBL/GenBank/DDBJ whole genome shotgun (WGS) entry which is preliminary data.</text>
</comment>
<dbReference type="PRINTS" id="PR00507">
    <property type="entry name" value="N12N6MTFRASE"/>
</dbReference>
<dbReference type="EMBL" id="JAOTPO010000005">
    <property type="protein sequence ID" value="MDE5413512.1"/>
    <property type="molecule type" value="Genomic_DNA"/>
</dbReference>
<dbReference type="Proteomes" id="UP001148125">
    <property type="component" value="Unassembled WGS sequence"/>
</dbReference>
<organism evidence="7 8">
    <name type="scientific">Alkalihalobacterium chitinilyticum</name>
    <dbReference type="NCBI Taxonomy" id="2980103"/>
    <lineage>
        <taxon>Bacteria</taxon>
        <taxon>Bacillati</taxon>
        <taxon>Bacillota</taxon>
        <taxon>Bacilli</taxon>
        <taxon>Bacillales</taxon>
        <taxon>Bacillaceae</taxon>
        <taxon>Alkalihalobacterium</taxon>
    </lineage>
</organism>
<evidence type="ECO:0000256" key="2">
    <source>
        <dbReference type="ARBA" id="ARBA00022603"/>
    </source>
</evidence>
<comment type="catalytic activity">
    <reaction evidence="5">
        <text>a 2'-deoxyadenosine in DNA + S-adenosyl-L-methionine = an N(6)-methyl-2'-deoxyadenosine in DNA + S-adenosyl-L-homocysteine + H(+)</text>
        <dbReference type="Rhea" id="RHEA:15197"/>
        <dbReference type="Rhea" id="RHEA-COMP:12418"/>
        <dbReference type="Rhea" id="RHEA-COMP:12419"/>
        <dbReference type="ChEBI" id="CHEBI:15378"/>
        <dbReference type="ChEBI" id="CHEBI:57856"/>
        <dbReference type="ChEBI" id="CHEBI:59789"/>
        <dbReference type="ChEBI" id="CHEBI:90615"/>
        <dbReference type="ChEBI" id="CHEBI:90616"/>
        <dbReference type="EC" id="2.1.1.72"/>
    </reaction>
</comment>
<dbReference type="InterPro" id="IPR011639">
    <property type="entry name" value="MethylTrfase_TaqI-like_dom"/>
</dbReference>
<dbReference type="GO" id="GO:0032259">
    <property type="term" value="P:methylation"/>
    <property type="evidence" value="ECO:0007669"/>
    <property type="project" value="UniProtKB-KW"/>
</dbReference>
<keyword evidence="3 7" id="KW-0808">Transferase</keyword>
<dbReference type="SUPFAM" id="SSF53335">
    <property type="entry name" value="S-adenosyl-L-methionine-dependent methyltransferases"/>
    <property type="match status" value="1"/>
</dbReference>
<evidence type="ECO:0000313" key="7">
    <source>
        <dbReference type="EMBL" id="MDE5413512.1"/>
    </source>
</evidence>
<protein>
    <recommendedName>
        <fullName evidence="1">site-specific DNA-methyltransferase (adenine-specific)</fullName>
        <ecNumber evidence="1">2.1.1.72</ecNumber>
    </recommendedName>
</protein>
<dbReference type="Gene3D" id="3.40.50.150">
    <property type="entry name" value="Vaccinia Virus protein VP39"/>
    <property type="match status" value="1"/>
</dbReference>
<evidence type="ECO:0000313" key="8">
    <source>
        <dbReference type="Proteomes" id="UP001148125"/>
    </source>
</evidence>
<dbReference type="NCBIfam" id="NF033452">
    <property type="entry name" value="BREX_1_MTaseX"/>
    <property type="match status" value="1"/>
</dbReference>
<dbReference type="GO" id="GO:0009007">
    <property type="term" value="F:site-specific DNA-methyltransferase (adenine-specific) activity"/>
    <property type="evidence" value="ECO:0007669"/>
    <property type="project" value="UniProtKB-EC"/>
</dbReference>
<dbReference type="InterPro" id="IPR029063">
    <property type="entry name" value="SAM-dependent_MTases_sf"/>
</dbReference>
<dbReference type="RefSeq" id="WP_275118137.1">
    <property type="nucleotide sequence ID" value="NZ_JAOTPO010000005.1"/>
</dbReference>
<evidence type="ECO:0000256" key="1">
    <source>
        <dbReference type="ARBA" id="ARBA00011900"/>
    </source>
</evidence>
<dbReference type="PANTHER" id="PTHR33841">
    <property type="entry name" value="DNA METHYLTRANSFERASE YEEA-RELATED"/>
    <property type="match status" value="1"/>
</dbReference>
<reference evidence="7" key="1">
    <citation type="submission" date="2024-05" db="EMBL/GenBank/DDBJ databases">
        <title>Alkalihalobacillus sp. strain MEB203 novel alkaliphilic bacterium from Lonar Lake, India.</title>
        <authorList>
            <person name="Joshi A."/>
            <person name="Thite S."/>
            <person name="Mengade P."/>
        </authorList>
    </citation>
    <scope>NUCLEOTIDE SEQUENCE</scope>
    <source>
        <strain evidence="7">MEB 203</strain>
    </source>
</reference>
<dbReference type="InterPro" id="IPR050953">
    <property type="entry name" value="N4_N6_ade-DNA_methylase"/>
</dbReference>
<sequence length="1173" mass="137194">MNKSTIRKFAVQARTQLVIDIEQQAYELGITPGEIKEAEVCEGGFRVNQRIFPSFELKQREELIKKIKEKGYEQIIEEVAYTWFNRLIALRFMEVNDYLPTGVRVLSSEQPWKTEPDILAEAQNIDLDINLDRLYRFQDANDREGLFKYLLIKQCNALHTILPVMFKKINDYTELLLPHNLLQDDSVLQLLVTLIPEEDWKDQVEIIGWLYQFYISEKKDEVFAGLKKKQKVTKENIPAATQLFTPKWIVQYMVENAVGRVWLETHPNEELKANWNYYIEEIEQDAHAQAQLDSLKPTDLKPEEIKVLDPCMGSGHILVYAFDILYHIYAKAGYSPREIPKLILENNLYGLDIDDRAAQLAYFALMMKARSYNRRLFREPIQVHVCSIQESNEIPRDAVDYFIDTTNVEVDPTVQIDLNHFIASFHDAKEFGSILKLENLQFAAVEKRLEELRTSDSINLFEAQYRDVILATIPPLLQQAKILTMKYDVVITNPPYMGIGNMNPALKKYIEEHYKEYSNDLFTVFMEQMHELGKPESYIATINQHSWMFLSRYERVRSFLMETQSIVSMVHLGARAFEEIGGEVVQTTSYITRNTPIEDFTSCFINLVSFGTQEKEQQMMNTDNWFIKRIKEFKRIPKHPFAYWTSQTMLENFNMYPSIETVIDKSGSGNKTANNERFLRFAWEVNQEEMNKRWFLYAKGGRLRKWYGNLETIIDWSDEAKTFYRDNPTSNLLNQEYWFKDGITYTDLTTRAFNARVLSSNTLFDMAGPALLVEDEDNRIFLLGLLNSVVANEVFRLLNSGLHVKLNDVVRVPFIRPPDGVKEQVIAIVRENIEIVKEDWDSFETSVDFRKHPFLQHNQGTLEGTYTNWTNYTTAQFERLKANEEKLNEIFIQLYRLEGEYSPVVKEEELSIRIAERERDVKSFISYAVGCMFGRYSLDEDGLVFGGGTFSLSRYETFNVDKDNVIPVTDDEYFVDDIATRFVDFLSITFGERQLEQNLEWIAGALNKKGTESSRQAIRRYFIKDFYNDHVQVYKKRPIYWQFDSGKQNGFKALIYMHRYDEGLAARVRTEYLHLLQRKYEAELERLNNFLSEDISAREKTITNKRLDTIGKQLIETQHYDQVIAHIANQCIMIDLAAGVKKNYMQFQNIKIGQATEKMPATKMNVLANINYK</sequence>
<dbReference type="EC" id="2.1.1.72" evidence="1"/>
<dbReference type="InterPro" id="IPR047939">
    <property type="entry name" value="BREX_1_PglX"/>
</dbReference>
<evidence type="ECO:0000256" key="4">
    <source>
        <dbReference type="ARBA" id="ARBA00022691"/>
    </source>
</evidence>
<dbReference type="PROSITE" id="PS00092">
    <property type="entry name" value="N6_MTASE"/>
    <property type="match status" value="1"/>
</dbReference>
<evidence type="ECO:0000256" key="3">
    <source>
        <dbReference type="ARBA" id="ARBA00022679"/>
    </source>
</evidence>
<dbReference type="InterPro" id="IPR002052">
    <property type="entry name" value="DNA_methylase_N6_adenine_CS"/>
</dbReference>
<dbReference type="Pfam" id="PF07669">
    <property type="entry name" value="Eco57I"/>
    <property type="match status" value="1"/>
</dbReference>
<keyword evidence="2 7" id="KW-0489">Methyltransferase</keyword>
<keyword evidence="8" id="KW-1185">Reference proteome</keyword>
<name>A0ABT5VDH9_9BACI</name>
<feature type="domain" description="Type II methyltransferase M.TaqI-like" evidence="6">
    <location>
        <begin position="346"/>
        <end position="574"/>
    </location>
</feature>
<proteinExistence type="predicted"/>
<keyword evidence="4" id="KW-0949">S-adenosyl-L-methionine</keyword>